<dbReference type="GO" id="GO:0043709">
    <property type="term" value="P:cell adhesion involved in single-species biofilm formation"/>
    <property type="evidence" value="ECO:0007669"/>
    <property type="project" value="TreeGrafter"/>
</dbReference>
<dbReference type="InterPro" id="IPR050469">
    <property type="entry name" value="Diguanylate_Cyclase"/>
</dbReference>
<organism evidence="3 4">
    <name type="scientific">Desulforamulus hydrothermalis Lam5 = DSM 18033</name>
    <dbReference type="NCBI Taxonomy" id="1121428"/>
    <lineage>
        <taxon>Bacteria</taxon>
        <taxon>Bacillati</taxon>
        <taxon>Bacillota</taxon>
        <taxon>Clostridia</taxon>
        <taxon>Eubacteriales</taxon>
        <taxon>Peptococcaceae</taxon>
        <taxon>Desulforamulus</taxon>
    </lineage>
</organism>
<dbReference type="EMBL" id="CAOS01000003">
    <property type="protein sequence ID" value="CCO07602.1"/>
    <property type="molecule type" value="Genomic_DNA"/>
</dbReference>
<dbReference type="GO" id="GO:1902201">
    <property type="term" value="P:negative regulation of bacterial-type flagellum-dependent cell motility"/>
    <property type="evidence" value="ECO:0007669"/>
    <property type="project" value="TreeGrafter"/>
</dbReference>
<dbReference type="AlphaFoldDB" id="K8DXX5"/>
<dbReference type="Pfam" id="PF00990">
    <property type="entry name" value="GGDEF"/>
    <property type="match status" value="1"/>
</dbReference>
<evidence type="ECO:0000259" key="2">
    <source>
        <dbReference type="PROSITE" id="PS50887"/>
    </source>
</evidence>
<dbReference type="eggNOG" id="COG2203">
    <property type="taxonomic scope" value="Bacteria"/>
</dbReference>
<dbReference type="SUPFAM" id="SSF55073">
    <property type="entry name" value="Nucleotide cyclase"/>
    <property type="match status" value="1"/>
</dbReference>
<dbReference type="OrthoDB" id="9783388at2"/>
<dbReference type="Gene3D" id="3.30.450.40">
    <property type="match status" value="1"/>
</dbReference>
<keyword evidence="1" id="KW-1133">Transmembrane helix</keyword>
<gene>
    <name evidence="3" type="ORF">DESHY_110548</name>
</gene>
<dbReference type="Pfam" id="PF13185">
    <property type="entry name" value="GAF_2"/>
    <property type="match status" value="1"/>
</dbReference>
<dbReference type="RefSeq" id="WP_008410535.1">
    <property type="nucleotide sequence ID" value="NZ_CAOS01000003.1"/>
</dbReference>
<dbReference type="Gene3D" id="3.30.70.270">
    <property type="match status" value="1"/>
</dbReference>
<sequence>MARPGGFGLIYTWLVIGLGFGWLWLVFPGLNLDQGSTLALLLALGILAEWLAVPLARGYLSGSYIVVAACQLTCGGAATAWVTGLVALLGLGIANRGNPLRTILFNSAQHVLAAALADAAYRLATGQVLPVLIFTVVYFMVNHLLVYLYLLPGRRDHPDIFGWDALRWDAYTYLLTTPYGILMAALFDKAGTGWAALLFLPVPVAQVILRKYVHMELANRQLTALYQVARRLRQEVAPDDFFQVFLQECRRFLTFQGAVLYFRSPRRQLFLPCAAQGPWRAELGSSVVVPGEGLLGQALINRQPLVIEDVRKEVDQAAAGPCRHFRSVLAVPLLARGEASGLLVLGDTRPGLYEEKQGQIVSIMGSQVAMLLANEMLAEQLQQMAVVDPLTGLFNHRRFYRQAVNRLLGLAPGETAALLLAGVDELPLLNARYGHGAGDAVLQAAAGVLRDISRPDCLLGRYSGSRLAALVPGCDTAAALQLAERLRAAARDCRVAENSPQPLRLTLAVGVAVFPQDTNRPDRLFLAAEQALARAGELGRDRAIAYSQTVKLKANRDPTSAVT</sequence>
<feature type="transmembrane region" description="Helical" evidence="1">
    <location>
        <begin position="38"/>
        <end position="56"/>
    </location>
</feature>
<dbReference type="InterPro" id="IPR003018">
    <property type="entry name" value="GAF"/>
</dbReference>
<dbReference type="NCBIfam" id="TIGR00254">
    <property type="entry name" value="GGDEF"/>
    <property type="match status" value="1"/>
</dbReference>
<keyword evidence="1" id="KW-0472">Membrane</keyword>
<name>K8DXX5_9FIRM</name>
<protein>
    <submittedName>
        <fullName evidence="3">Diguanylate cyclase with GAF sensor</fullName>
    </submittedName>
</protein>
<dbReference type="SMART" id="SM00267">
    <property type="entry name" value="GGDEF"/>
    <property type="match status" value="1"/>
</dbReference>
<comment type="caution">
    <text evidence="3">The sequence shown here is derived from an EMBL/GenBank/DDBJ whole genome shotgun (WGS) entry which is preliminary data.</text>
</comment>
<feature type="transmembrane region" description="Helical" evidence="1">
    <location>
        <begin position="62"/>
        <end position="91"/>
    </location>
</feature>
<dbReference type="InterPro" id="IPR029016">
    <property type="entry name" value="GAF-like_dom_sf"/>
</dbReference>
<dbReference type="SUPFAM" id="SSF55781">
    <property type="entry name" value="GAF domain-like"/>
    <property type="match status" value="1"/>
</dbReference>
<accession>K8DXX5</accession>
<dbReference type="GO" id="GO:0005886">
    <property type="term" value="C:plasma membrane"/>
    <property type="evidence" value="ECO:0007669"/>
    <property type="project" value="TreeGrafter"/>
</dbReference>
<keyword evidence="1" id="KW-0812">Transmembrane</keyword>
<dbReference type="PROSITE" id="PS50887">
    <property type="entry name" value="GGDEF"/>
    <property type="match status" value="1"/>
</dbReference>
<dbReference type="eggNOG" id="COG3706">
    <property type="taxonomic scope" value="Bacteria"/>
</dbReference>
<dbReference type="STRING" id="1121428.DESHY_110548"/>
<feature type="transmembrane region" description="Helical" evidence="1">
    <location>
        <begin position="6"/>
        <end position="26"/>
    </location>
</feature>
<dbReference type="PANTHER" id="PTHR45138">
    <property type="entry name" value="REGULATORY COMPONENTS OF SENSORY TRANSDUCTION SYSTEM"/>
    <property type="match status" value="1"/>
</dbReference>
<proteinExistence type="predicted"/>
<dbReference type="InterPro" id="IPR043128">
    <property type="entry name" value="Rev_trsase/Diguanyl_cyclase"/>
</dbReference>
<evidence type="ECO:0000256" key="1">
    <source>
        <dbReference type="SAM" id="Phobius"/>
    </source>
</evidence>
<feature type="transmembrane region" description="Helical" evidence="1">
    <location>
        <begin position="170"/>
        <end position="187"/>
    </location>
</feature>
<dbReference type="InterPro" id="IPR029787">
    <property type="entry name" value="Nucleotide_cyclase"/>
</dbReference>
<evidence type="ECO:0000313" key="3">
    <source>
        <dbReference type="EMBL" id="CCO07602.1"/>
    </source>
</evidence>
<feature type="transmembrane region" description="Helical" evidence="1">
    <location>
        <begin position="127"/>
        <end position="150"/>
    </location>
</feature>
<dbReference type="Proteomes" id="UP000009315">
    <property type="component" value="Unassembled WGS sequence"/>
</dbReference>
<keyword evidence="4" id="KW-1185">Reference proteome</keyword>
<dbReference type="InterPro" id="IPR000160">
    <property type="entry name" value="GGDEF_dom"/>
</dbReference>
<evidence type="ECO:0000313" key="4">
    <source>
        <dbReference type="Proteomes" id="UP000009315"/>
    </source>
</evidence>
<reference evidence="3 4" key="1">
    <citation type="journal article" date="2013" name="Genome Announc.">
        <title>Genome Sequence of the Sulfate-Reducing Bacterium Desulfotomaculum hydrothermale Lam5(T).</title>
        <authorList>
            <person name="Amin O."/>
            <person name="Fardeau M.L."/>
            <person name="Valette O."/>
            <person name="Hirschler-Rea A."/>
            <person name="Barbe V."/>
            <person name="Medigue C."/>
            <person name="Vacherie B."/>
            <person name="Ollivier B."/>
            <person name="Bertin P.N."/>
            <person name="Dolla A."/>
        </authorList>
    </citation>
    <scope>NUCLEOTIDE SEQUENCE [LARGE SCALE GENOMIC DNA]</scope>
    <source>
        <strain evidence="4">Lam5 / DSM 18033</strain>
    </source>
</reference>
<dbReference type="PANTHER" id="PTHR45138:SF9">
    <property type="entry name" value="DIGUANYLATE CYCLASE DGCM-RELATED"/>
    <property type="match status" value="1"/>
</dbReference>
<feature type="domain" description="GGDEF" evidence="2">
    <location>
        <begin position="414"/>
        <end position="548"/>
    </location>
</feature>
<dbReference type="GO" id="GO:0052621">
    <property type="term" value="F:diguanylate cyclase activity"/>
    <property type="evidence" value="ECO:0007669"/>
    <property type="project" value="TreeGrafter"/>
</dbReference>
<dbReference type="CDD" id="cd01949">
    <property type="entry name" value="GGDEF"/>
    <property type="match status" value="1"/>
</dbReference>
<dbReference type="SMART" id="SM00065">
    <property type="entry name" value="GAF"/>
    <property type="match status" value="1"/>
</dbReference>